<keyword evidence="3 4" id="KW-0378">Hydrolase</keyword>
<keyword evidence="2" id="KW-0540">Nuclease</keyword>
<name>A0A3B0UYN9_9ZZZZ</name>
<dbReference type="NCBIfam" id="NF002140">
    <property type="entry name" value="PRK00977.1-4"/>
    <property type="match status" value="1"/>
</dbReference>
<dbReference type="PANTHER" id="PTHR34137">
    <property type="entry name" value="EXODEOXYRIBONUCLEASE 7 SMALL SUBUNIT"/>
    <property type="match status" value="1"/>
</dbReference>
<proteinExistence type="inferred from homology"/>
<dbReference type="Pfam" id="PF02609">
    <property type="entry name" value="Exonuc_VII_S"/>
    <property type="match status" value="1"/>
</dbReference>
<dbReference type="AlphaFoldDB" id="A0A3B0UYN9"/>
<keyword evidence="1" id="KW-0963">Cytoplasm</keyword>
<evidence type="ECO:0000256" key="2">
    <source>
        <dbReference type="ARBA" id="ARBA00022722"/>
    </source>
</evidence>
<sequence length="81" mass="9120">MAKKTFENALARLEQITSDLEEGELSLEDSLKKFDEGIGLVKFCNSKLEEARSRVELLLKQDGTLTPVNFDESERGDQDLS</sequence>
<dbReference type="HAMAP" id="MF_00337">
    <property type="entry name" value="Exonuc_7_S"/>
    <property type="match status" value="1"/>
</dbReference>
<gene>
    <name evidence="4" type="ORF">MNBD_DELTA04-802</name>
</gene>
<protein>
    <submittedName>
        <fullName evidence="4">Exodeoxyribonuclease VII small subunit</fullName>
        <ecNumber evidence="4">3.1.11.6</ecNumber>
    </submittedName>
</protein>
<reference evidence="4" key="1">
    <citation type="submission" date="2018-06" db="EMBL/GenBank/DDBJ databases">
        <authorList>
            <person name="Zhirakovskaya E."/>
        </authorList>
    </citation>
    <scope>NUCLEOTIDE SEQUENCE</scope>
</reference>
<dbReference type="NCBIfam" id="TIGR01280">
    <property type="entry name" value="xseB"/>
    <property type="match status" value="1"/>
</dbReference>
<dbReference type="GO" id="GO:0005829">
    <property type="term" value="C:cytosol"/>
    <property type="evidence" value="ECO:0007669"/>
    <property type="project" value="TreeGrafter"/>
</dbReference>
<dbReference type="GO" id="GO:0006308">
    <property type="term" value="P:DNA catabolic process"/>
    <property type="evidence" value="ECO:0007669"/>
    <property type="project" value="InterPro"/>
</dbReference>
<dbReference type="EC" id="3.1.11.6" evidence="4"/>
<dbReference type="Gene3D" id="1.10.287.1040">
    <property type="entry name" value="Exonuclease VII, small subunit"/>
    <property type="match status" value="1"/>
</dbReference>
<accession>A0A3B0UYN9</accession>
<evidence type="ECO:0000313" key="4">
    <source>
        <dbReference type="EMBL" id="VAW36395.1"/>
    </source>
</evidence>
<dbReference type="GO" id="GO:0008855">
    <property type="term" value="F:exodeoxyribonuclease VII activity"/>
    <property type="evidence" value="ECO:0007669"/>
    <property type="project" value="UniProtKB-EC"/>
</dbReference>
<evidence type="ECO:0000256" key="3">
    <source>
        <dbReference type="ARBA" id="ARBA00022801"/>
    </source>
</evidence>
<dbReference type="SUPFAM" id="SSF116842">
    <property type="entry name" value="XseB-like"/>
    <property type="match status" value="1"/>
</dbReference>
<organism evidence="4">
    <name type="scientific">hydrothermal vent metagenome</name>
    <dbReference type="NCBI Taxonomy" id="652676"/>
    <lineage>
        <taxon>unclassified sequences</taxon>
        <taxon>metagenomes</taxon>
        <taxon>ecological metagenomes</taxon>
    </lineage>
</organism>
<dbReference type="EMBL" id="UOEY01000024">
    <property type="protein sequence ID" value="VAW36395.1"/>
    <property type="molecule type" value="Genomic_DNA"/>
</dbReference>
<dbReference type="InterPro" id="IPR037004">
    <property type="entry name" value="Exonuc_VII_ssu_sf"/>
</dbReference>
<evidence type="ECO:0000256" key="1">
    <source>
        <dbReference type="ARBA" id="ARBA00022490"/>
    </source>
</evidence>
<dbReference type="GO" id="GO:0009318">
    <property type="term" value="C:exodeoxyribonuclease VII complex"/>
    <property type="evidence" value="ECO:0007669"/>
    <property type="project" value="InterPro"/>
</dbReference>
<dbReference type="PANTHER" id="PTHR34137:SF1">
    <property type="entry name" value="EXODEOXYRIBONUCLEASE 7 SMALL SUBUNIT"/>
    <property type="match status" value="1"/>
</dbReference>
<dbReference type="InterPro" id="IPR003761">
    <property type="entry name" value="Exonuc_VII_S"/>
</dbReference>